<sequence>MRSSEGLSYWKWLFHGLKGGKPGILLYWNKWLVFHAAISIIISIFTNGVQQSIAQTIVIPFVSILIAITVAWCGNIVVLLNNDEIIELTKKHKLGIEEYSYSVQNVILCLLITIISWTLYGIGFFNNFYGTTWLFFLSSLTIRECWHLIMFVQLLTIARTKIILARKTKKNDANK</sequence>
<evidence type="ECO:0000256" key="1">
    <source>
        <dbReference type="SAM" id="Phobius"/>
    </source>
</evidence>
<keyword evidence="1" id="KW-0812">Transmembrane</keyword>
<keyword evidence="1" id="KW-1133">Transmembrane helix</keyword>
<gene>
    <name evidence="2" type="ORF">KPS_000328</name>
</gene>
<evidence type="ECO:0000313" key="3">
    <source>
        <dbReference type="Proteomes" id="UP001180616"/>
    </source>
</evidence>
<keyword evidence="1" id="KW-0472">Membrane</keyword>
<protein>
    <submittedName>
        <fullName evidence="2">Uncharacterized protein</fullName>
    </submittedName>
</protein>
<feature type="transmembrane region" description="Helical" evidence="1">
    <location>
        <begin position="24"/>
        <end position="45"/>
    </location>
</feature>
<feature type="transmembrane region" description="Helical" evidence="1">
    <location>
        <begin position="57"/>
        <end position="80"/>
    </location>
</feature>
<feature type="transmembrane region" description="Helical" evidence="1">
    <location>
        <begin position="132"/>
        <end position="157"/>
    </location>
</feature>
<organism evidence="2 3">
    <name type="scientific">Nitratidesulfovibrio liaohensis</name>
    <dbReference type="NCBI Taxonomy" id="2604158"/>
    <lineage>
        <taxon>Bacteria</taxon>
        <taxon>Pseudomonadati</taxon>
        <taxon>Thermodesulfobacteriota</taxon>
        <taxon>Desulfovibrionia</taxon>
        <taxon>Desulfovibrionales</taxon>
        <taxon>Desulfovibrionaceae</taxon>
        <taxon>Nitratidesulfovibrio</taxon>
    </lineage>
</organism>
<accession>A0ABY9R234</accession>
<dbReference type="RefSeq" id="WP_309541765.1">
    <property type="nucleotide sequence ID" value="NZ_CP133659.1"/>
</dbReference>
<reference evidence="2" key="1">
    <citation type="submission" date="2023-09" db="EMBL/GenBank/DDBJ databases">
        <authorList>
            <consortium name="CW5 consortium"/>
            <person name="Lu C.-W."/>
        </authorList>
    </citation>
    <scope>NUCLEOTIDE SEQUENCE</scope>
    <source>
        <strain evidence="2">KPS</strain>
    </source>
</reference>
<keyword evidence="3" id="KW-1185">Reference proteome</keyword>
<evidence type="ECO:0000313" key="2">
    <source>
        <dbReference type="EMBL" id="WMW65815.1"/>
    </source>
</evidence>
<dbReference type="Proteomes" id="UP001180616">
    <property type="component" value="Chromosome"/>
</dbReference>
<dbReference type="EMBL" id="CP133659">
    <property type="protein sequence ID" value="WMW65815.1"/>
    <property type="molecule type" value="Genomic_DNA"/>
</dbReference>
<proteinExistence type="predicted"/>
<feature type="transmembrane region" description="Helical" evidence="1">
    <location>
        <begin position="101"/>
        <end position="120"/>
    </location>
</feature>
<name>A0ABY9R234_9BACT</name>